<feature type="domain" description="Clp R" evidence="2">
    <location>
        <begin position="334"/>
        <end position="410"/>
    </location>
</feature>
<evidence type="ECO:0000256" key="1">
    <source>
        <dbReference type="PROSITE-ProRule" id="PRU01251"/>
    </source>
</evidence>
<comment type="caution">
    <text evidence="3">The sequence shown here is derived from an EMBL/GenBank/DDBJ whole genome shotgun (WGS) entry which is preliminary data.</text>
</comment>
<evidence type="ECO:0000313" key="4">
    <source>
        <dbReference type="Proteomes" id="UP001595868"/>
    </source>
</evidence>
<dbReference type="Pfam" id="PF02861">
    <property type="entry name" value="Clp_N"/>
    <property type="match status" value="1"/>
</dbReference>
<keyword evidence="4" id="KW-1185">Reference proteome</keyword>
<accession>A0ABV8KG51</accession>
<reference evidence="4" key="1">
    <citation type="journal article" date="2019" name="Int. J. Syst. Evol. Microbiol.">
        <title>The Global Catalogue of Microorganisms (GCM) 10K type strain sequencing project: providing services to taxonomists for standard genome sequencing and annotation.</title>
        <authorList>
            <consortium name="The Broad Institute Genomics Platform"/>
            <consortium name="The Broad Institute Genome Sequencing Center for Infectious Disease"/>
            <person name="Wu L."/>
            <person name="Ma J."/>
        </authorList>
    </citation>
    <scope>NUCLEOTIDE SEQUENCE [LARGE SCALE GENOMIC DNA]</scope>
    <source>
        <strain evidence="4">2902at01</strain>
    </source>
</reference>
<proteinExistence type="predicted"/>
<protein>
    <submittedName>
        <fullName evidence="3">Clp protease N-terminal domain-containing protein</fullName>
    </submittedName>
</protein>
<dbReference type="RefSeq" id="WP_377541974.1">
    <property type="nucleotide sequence ID" value="NZ_JBHSBN010000002.1"/>
</dbReference>
<gene>
    <name evidence="3" type="ORF">ACFOX0_03360</name>
</gene>
<dbReference type="SUPFAM" id="SSF81923">
    <property type="entry name" value="Double Clp-N motif"/>
    <property type="match status" value="1"/>
</dbReference>
<dbReference type="InterPro" id="IPR004176">
    <property type="entry name" value="Clp_R_N"/>
</dbReference>
<organism evidence="3 4">
    <name type="scientific">Micromonospora zhanjiangensis</name>
    <dbReference type="NCBI Taxonomy" id="1522057"/>
    <lineage>
        <taxon>Bacteria</taxon>
        <taxon>Bacillati</taxon>
        <taxon>Actinomycetota</taxon>
        <taxon>Actinomycetes</taxon>
        <taxon>Micromonosporales</taxon>
        <taxon>Micromonosporaceae</taxon>
        <taxon>Micromonospora</taxon>
    </lineage>
</organism>
<dbReference type="PROSITE" id="PS51903">
    <property type="entry name" value="CLP_R"/>
    <property type="match status" value="1"/>
</dbReference>
<sequence length="410" mass="45305">MVNQPLGRVGAVRLGHVAHQALSYAYSAVALSPDRQIGTHHLWQALRGLEGFEKFRWPERYARERIHFRGDPATGDDSRLPTILVPGLEFEIDAALREARWRVIRTHHQPLRLLLGSSRAGRELGRPDWAPGVRAALAATLLRAYTAAVPVANALHLMLGLVDDPSNRAVAQLGRQGIDLVRLRDQLDADPNLNRSGAEREPVVFESALDDGRSSSIDRRKRWRREAGRWLLRVSRQGPLYEPIVAEQRRQAVRLDDPTVTVQHTVLAVLWVDEQLRAMGRHLLPEYQAANAGARILVELGVRAVAVLADATVIRPVELADPAILVEALESARPGDPLLSAATAKAFARADEIALERRHPGSGTTHLLYALVEQPDAEAGELLRRVSVDPVAVRDRAERQLAELSAVWSG</sequence>
<dbReference type="GO" id="GO:0006508">
    <property type="term" value="P:proteolysis"/>
    <property type="evidence" value="ECO:0007669"/>
    <property type="project" value="UniProtKB-KW"/>
</dbReference>
<evidence type="ECO:0000259" key="2">
    <source>
        <dbReference type="PROSITE" id="PS51903"/>
    </source>
</evidence>
<keyword evidence="3" id="KW-0645">Protease</keyword>
<evidence type="ECO:0000313" key="3">
    <source>
        <dbReference type="EMBL" id="MFC4104979.1"/>
    </source>
</evidence>
<keyword evidence="3" id="KW-0378">Hydrolase</keyword>
<dbReference type="Proteomes" id="UP001595868">
    <property type="component" value="Unassembled WGS sequence"/>
</dbReference>
<dbReference type="Gene3D" id="1.10.1780.10">
    <property type="entry name" value="Clp, N-terminal domain"/>
    <property type="match status" value="2"/>
</dbReference>
<name>A0ABV8KG51_9ACTN</name>
<dbReference type="InterPro" id="IPR036628">
    <property type="entry name" value="Clp_N_dom_sf"/>
</dbReference>
<keyword evidence="1" id="KW-0677">Repeat</keyword>
<dbReference type="EMBL" id="JBHSBN010000002">
    <property type="protein sequence ID" value="MFC4104979.1"/>
    <property type="molecule type" value="Genomic_DNA"/>
</dbReference>
<dbReference type="GO" id="GO:0008233">
    <property type="term" value="F:peptidase activity"/>
    <property type="evidence" value="ECO:0007669"/>
    <property type="project" value="UniProtKB-KW"/>
</dbReference>